<sequence>VNNFIWIYIKRLIVNMDITYILHQQVL</sequence>
<organism evidence="1">
    <name type="scientific">marine sediment metagenome</name>
    <dbReference type="NCBI Taxonomy" id="412755"/>
    <lineage>
        <taxon>unclassified sequences</taxon>
        <taxon>metagenomes</taxon>
        <taxon>ecological metagenomes</taxon>
    </lineage>
</organism>
<comment type="caution">
    <text evidence="1">The sequence shown here is derived from an EMBL/GenBank/DDBJ whole genome shotgun (WGS) entry which is preliminary data.</text>
</comment>
<feature type="non-terminal residue" evidence="1">
    <location>
        <position position="1"/>
    </location>
</feature>
<dbReference type="EMBL" id="LAZR01047128">
    <property type="protein sequence ID" value="KKK94945.1"/>
    <property type="molecule type" value="Genomic_DNA"/>
</dbReference>
<gene>
    <name evidence="1" type="ORF">LCGC14_2677740</name>
</gene>
<protein>
    <submittedName>
        <fullName evidence="1">Uncharacterized protein</fullName>
    </submittedName>
</protein>
<proteinExistence type="predicted"/>
<dbReference type="AlphaFoldDB" id="A0A0F9A9U7"/>
<name>A0A0F9A9U7_9ZZZZ</name>
<evidence type="ECO:0000313" key="1">
    <source>
        <dbReference type="EMBL" id="KKK94945.1"/>
    </source>
</evidence>
<accession>A0A0F9A9U7</accession>
<reference evidence="1" key="1">
    <citation type="journal article" date="2015" name="Nature">
        <title>Complex archaea that bridge the gap between prokaryotes and eukaryotes.</title>
        <authorList>
            <person name="Spang A."/>
            <person name="Saw J.H."/>
            <person name="Jorgensen S.L."/>
            <person name="Zaremba-Niedzwiedzka K."/>
            <person name="Martijn J."/>
            <person name="Lind A.E."/>
            <person name="van Eijk R."/>
            <person name="Schleper C."/>
            <person name="Guy L."/>
            <person name="Ettema T.J."/>
        </authorList>
    </citation>
    <scope>NUCLEOTIDE SEQUENCE</scope>
</reference>